<dbReference type="EMBL" id="QWET01000001">
    <property type="protein sequence ID" value="RIH67290.1"/>
    <property type="molecule type" value="Genomic_DNA"/>
</dbReference>
<dbReference type="GO" id="GO:0004553">
    <property type="term" value="F:hydrolase activity, hydrolyzing O-glycosyl compounds"/>
    <property type="evidence" value="ECO:0007669"/>
    <property type="project" value="InterPro"/>
</dbReference>
<organism evidence="5 6">
    <name type="scientific">Mariniphaga sediminis</name>
    <dbReference type="NCBI Taxonomy" id="1628158"/>
    <lineage>
        <taxon>Bacteria</taxon>
        <taxon>Pseudomonadati</taxon>
        <taxon>Bacteroidota</taxon>
        <taxon>Bacteroidia</taxon>
        <taxon>Marinilabiliales</taxon>
        <taxon>Prolixibacteraceae</taxon>
        <taxon>Mariniphaga</taxon>
    </lineage>
</organism>
<accession>A0A399DBX0</accession>
<dbReference type="Proteomes" id="UP000266441">
    <property type="component" value="Unassembled WGS sequence"/>
</dbReference>
<dbReference type="InterPro" id="IPR006102">
    <property type="entry name" value="Ig-like_GH2"/>
</dbReference>
<dbReference type="InterPro" id="IPR017853">
    <property type="entry name" value="GH"/>
</dbReference>
<proteinExistence type="inferred from homology"/>
<keyword evidence="3" id="KW-0326">Glycosidase</keyword>
<feature type="domain" description="Glycoside hydrolase family 2 immunoglobulin-like beta-sandwich" evidence="4">
    <location>
        <begin position="472"/>
        <end position="541"/>
    </location>
</feature>
<dbReference type="OrthoDB" id="1049596at2"/>
<name>A0A399DBX0_9BACT</name>
<dbReference type="Pfam" id="PF00703">
    <property type="entry name" value="Glyco_hydro_2"/>
    <property type="match status" value="1"/>
</dbReference>
<dbReference type="SUPFAM" id="SSF49785">
    <property type="entry name" value="Galactose-binding domain-like"/>
    <property type="match status" value="1"/>
</dbReference>
<gene>
    <name evidence="5" type="ORF">D1164_00350</name>
</gene>
<evidence type="ECO:0000256" key="2">
    <source>
        <dbReference type="ARBA" id="ARBA00022801"/>
    </source>
</evidence>
<evidence type="ECO:0000256" key="1">
    <source>
        <dbReference type="ARBA" id="ARBA00007401"/>
    </source>
</evidence>
<evidence type="ECO:0000259" key="4">
    <source>
        <dbReference type="Pfam" id="PF00703"/>
    </source>
</evidence>
<comment type="caution">
    <text evidence="5">The sequence shown here is derived from an EMBL/GenBank/DDBJ whole genome shotgun (WGS) entry which is preliminary data.</text>
</comment>
<dbReference type="InterPro" id="IPR051913">
    <property type="entry name" value="GH2_Domain-Containing"/>
</dbReference>
<dbReference type="PANTHER" id="PTHR42732:SF1">
    <property type="entry name" value="BETA-MANNOSIDASE"/>
    <property type="match status" value="1"/>
</dbReference>
<comment type="similarity">
    <text evidence="1">Belongs to the glycosyl hydrolase 2 family.</text>
</comment>
<evidence type="ECO:0000313" key="5">
    <source>
        <dbReference type="EMBL" id="RIH67290.1"/>
    </source>
</evidence>
<dbReference type="Gene3D" id="2.60.40.10">
    <property type="entry name" value="Immunoglobulins"/>
    <property type="match status" value="1"/>
</dbReference>
<dbReference type="RefSeq" id="WP_119348315.1">
    <property type="nucleotide sequence ID" value="NZ_QWET01000001.1"/>
</dbReference>
<dbReference type="InterPro" id="IPR008979">
    <property type="entry name" value="Galactose-bd-like_sf"/>
</dbReference>
<dbReference type="InterPro" id="IPR036156">
    <property type="entry name" value="Beta-gal/glucu_dom_sf"/>
</dbReference>
<dbReference type="Gene3D" id="2.60.120.260">
    <property type="entry name" value="Galactose-binding domain-like"/>
    <property type="match status" value="1"/>
</dbReference>
<evidence type="ECO:0000256" key="3">
    <source>
        <dbReference type="ARBA" id="ARBA00023295"/>
    </source>
</evidence>
<sequence>MIGLRKVFLVILFYFFAVGINAQELSRSFEMRYFTNDSKANGETDFLGETQWMTTDQRIGFLKEYARVAADFFDNPNLDKQIVSDTEISDLLKNVKPQPVTSVRKTIRLDNWKAYGYKEGQDQVKARSLQEWDNCQDAVVKEGTLEVENTTITRVIDSLTWRFKVETSFKTGENGACRIILQDGMRQGIVFGVRGNKVMFGSENKTREEPIANTNDWVQLKIEADLTQKRFNLYVNDKRIQYYIPVMDTTVEAITQFSVESKGTSFIDELFIFNHTPTDQVRYPYVSKVVLDENFREKPSVEGWQTAGFDDGHWTEVKLPSAHGGLREKEEAYYLRKKVATDDFQRAVLKLETLDPGGEIWVNGQVVGVVTTRHPVEIDITRYLKRHNENIIAVKVNPYKIVYPMVHSPTDHYTGWFLGRATLELSHRCKITDVLVHTQNIGEKATQVHRVYINYPTRDYFEGSIEVNYYPWFPEEGEKVASVSRKYSIPPRIVNEYTIECEIPSPKLWSFDNPSLYKVEVILKDTLGNAVDDYVTTTGIRTVEQKNSNLYVNGKPEMLNGAQIMGFRTPVETMSKYNRCAPWETVAEELLMLKKMDANLLRLHVHAEKDTVDGINDPRFAEFGDQMGIMFIWQTASFIREGEAWNIDFDGFPKYIKQVYNHPSIVMWEASNHPNKFHNHDISATHGYVKKIYNTIYSTDQSRIISPTSAWNLTHYGNTEGTIDNEGNPIEAVPEYTAHRVTRGNQDAYTGYGKKWTELRKAPYQWAASCLKDSARAYFNFEHEESVGQPNWELCKGKPWYLLQSYEYYYNAQSVGRYLTAGEWRESQAWQAFSAWESMKKQMLLGYDGFSWCCLRGGANMGTYKKPLIDNLRHPKLAYYTNKMVFQRTWAGSADVDVVYGPEDKISPVIHHLGGETKVNLTVTIKNSENKIMDKKWYKNIELEGGRSVKKLETFRFKKVPEEIYTIEYVISEIK</sequence>
<protein>
    <submittedName>
        <fullName evidence="5">Glycosyl hydrolase family 2</fullName>
    </submittedName>
</protein>
<dbReference type="Gene3D" id="3.20.20.80">
    <property type="entry name" value="Glycosidases"/>
    <property type="match status" value="1"/>
</dbReference>
<keyword evidence="2 5" id="KW-0378">Hydrolase</keyword>
<dbReference type="GO" id="GO:0005975">
    <property type="term" value="P:carbohydrate metabolic process"/>
    <property type="evidence" value="ECO:0007669"/>
    <property type="project" value="InterPro"/>
</dbReference>
<evidence type="ECO:0000313" key="6">
    <source>
        <dbReference type="Proteomes" id="UP000266441"/>
    </source>
</evidence>
<dbReference type="AlphaFoldDB" id="A0A399DBX0"/>
<keyword evidence="6" id="KW-1185">Reference proteome</keyword>
<dbReference type="InterPro" id="IPR013783">
    <property type="entry name" value="Ig-like_fold"/>
</dbReference>
<reference evidence="5 6" key="1">
    <citation type="journal article" date="2015" name="Int. J. Syst. Evol. Microbiol.">
        <title>Mariniphaga sediminis sp. nov., isolated from coastal sediment.</title>
        <authorList>
            <person name="Wang F.Q."/>
            <person name="Shen Q.Y."/>
            <person name="Chen G.J."/>
            <person name="Du Z.J."/>
        </authorList>
    </citation>
    <scope>NUCLEOTIDE SEQUENCE [LARGE SCALE GENOMIC DNA]</scope>
    <source>
        <strain evidence="5 6">SY21</strain>
    </source>
</reference>
<dbReference type="SUPFAM" id="SSF49303">
    <property type="entry name" value="beta-Galactosidase/glucuronidase domain"/>
    <property type="match status" value="1"/>
</dbReference>
<dbReference type="PANTHER" id="PTHR42732">
    <property type="entry name" value="BETA-GALACTOSIDASE"/>
    <property type="match status" value="1"/>
</dbReference>
<dbReference type="SUPFAM" id="SSF51445">
    <property type="entry name" value="(Trans)glycosidases"/>
    <property type="match status" value="1"/>
</dbReference>